<gene>
    <name evidence="1" type="ORF">NPD5_4038</name>
</gene>
<dbReference type="EMBL" id="CP013243">
    <property type="protein sequence ID" value="APH16599.1"/>
    <property type="molecule type" value="Genomic_DNA"/>
</dbReference>
<dbReference type="Proteomes" id="UP000182204">
    <property type="component" value="Chromosome"/>
</dbReference>
<dbReference type="RefSeq" id="WP_155119571.1">
    <property type="nucleotide sequence ID" value="NZ_CP013241.1"/>
</dbReference>
<organism evidence="1 2">
    <name type="scientific">Clostridium sporogenes</name>
    <dbReference type="NCBI Taxonomy" id="1509"/>
    <lineage>
        <taxon>Bacteria</taxon>
        <taxon>Bacillati</taxon>
        <taxon>Bacillota</taxon>
        <taxon>Clostridia</taxon>
        <taxon>Eubacteriales</taxon>
        <taxon>Clostridiaceae</taxon>
        <taxon>Clostridium</taxon>
    </lineage>
</organism>
<name>A0A1J1CTG3_CLOSG</name>
<sequence length="57" mass="6809">MSASECRLGKRLRHKQTKDILEIQETDGVKLWVNLNWGDTFDWVDEDLYDDLDYCTE</sequence>
<dbReference type="AlphaFoldDB" id="A0A1J1CTG3"/>
<proteinExistence type="predicted"/>
<protein>
    <submittedName>
        <fullName evidence="1">Uncharacterized protein</fullName>
    </submittedName>
</protein>
<accession>A0A1J1CTG3</accession>
<evidence type="ECO:0000313" key="1">
    <source>
        <dbReference type="EMBL" id="APH16599.1"/>
    </source>
</evidence>
<evidence type="ECO:0000313" key="2">
    <source>
        <dbReference type="Proteomes" id="UP000182204"/>
    </source>
</evidence>
<reference evidence="1 2" key="1">
    <citation type="submission" date="2015-11" db="EMBL/GenBank/DDBJ databases">
        <authorList>
            <person name="Hill K.K."/>
            <person name="Shirey T.B."/>
            <person name="Raphael B."/>
            <person name="Daligault H.E."/>
            <person name="Davenport K.W."/>
            <person name="Bruce D.C."/>
            <person name="Foley B.T."/>
            <person name="Johnson S.L."/>
        </authorList>
    </citation>
    <scope>NUCLEOTIDE SEQUENCE [LARGE SCALE GENOMIC DNA]</scope>
    <source>
        <strain evidence="1 2">CDC_1632</strain>
    </source>
</reference>